<dbReference type="PANTHER" id="PTHR33507:SF3">
    <property type="entry name" value="INNER MEMBRANE PROTEIN YBBJ"/>
    <property type="match status" value="1"/>
</dbReference>
<dbReference type="InterPro" id="IPR012340">
    <property type="entry name" value="NA-bd_OB-fold"/>
</dbReference>
<dbReference type="STRING" id="1123243.SAMN02745190_00421"/>
<dbReference type="InterPro" id="IPR002810">
    <property type="entry name" value="NfeD-like_C"/>
</dbReference>
<sequence>MEIVGAAWVEVLLLAVVFFGVLVEIKTGGLGVGALLGIVAAGVFFGSQYMKGLVAMYQIAMFLGGVLCIIIEILTPTVGLLAGLGVAAMLYSVVLTLGGDVDAVYALLASLAIAVLVFAVFVKRMPSSRLWKKLVLSDASTKERGYVSAPPKQELVGRTGIAETDLRPSGRGSFDGVSQDIVADGAYIVKGSSIIVAAVEGSRVIVRKVE</sequence>
<feature type="domain" description="NfeD-like C-terminal" evidence="6">
    <location>
        <begin position="153"/>
        <end position="208"/>
    </location>
</feature>
<feature type="transmembrane region" description="Helical" evidence="5">
    <location>
        <begin position="55"/>
        <end position="71"/>
    </location>
</feature>
<dbReference type="PANTHER" id="PTHR33507">
    <property type="entry name" value="INNER MEMBRANE PROTEIN YBBJ"/>
    <property type="match status" value="1"/>
</dbReference>
<comment type="subcellular location">
    <subcellularLocation>
        <location evidence="1">Membrane</location>
        <topology evidence="1">Multi-pass membrane protein</topology>
    </subcellularLocation>
</comment>
<keyword evidence="2 5" id="KW-0812">Transmembrane</keyword>
<dbReference type="InterPro" id="IPR056739">
    <property type="entry name" value="NfeD_membrane"/>
</dbReference>
<accession>A0A1M4TAQ3</accession>
<evidence type="ECO:0000256" key="5">
    <source>
        <dbReference type="SAM" id="Phobius"/>
    </source>
</evidence>
<evidence type="ECO:0000256" key="3">
    <source>
        <dbReference type="ARBA" id="ARBA00022989"/>
    </source>
</evidence>
<dbReference type="Pfam" id="PF01957">
    <property type="entry name" value="NfeD"/>
    <property type="match status" value="1"/>
</dbReference>
<keyword evidence="9" id="KW-1185">Reference proteome</keyword>
<feature type="transmembrane region" description="Helical" evidence="5">
    <location>
        <begin position="78"/>
        <end position="97"/>
    </location>
</feature>
<evidence type="ECO:0000259" key="6">
    <source>
        <dbReference type="Pfam" id="PF01957"/>
    </source>
</evidence>
<evidence type="ECO:0000313" key="9">
    <source>
        <dbReference type="Proteomes" id="UP000184404"/>
    </source>
</evidence>
<dbReference type="GO" id="GO:0005886">
    <property type="term" value="C:plasma membrane"/>
    <property type="evidence" value="ECO:0007669"/>
    <property type="project" value="TreeGrafter"/>
</dbReference>
<keyword evidence="4 5" id="KW-0472">Membrane</keyword>
<dbReference type="EMBL" id="FQUG01000002">
    <property type="protein sequence ID" value="SHE41543.1"/>
    <property type="molecule type" value="Genomic_DNA"/>
</dbReference>
<protein>
    <submittedName>
        <fullName evidence="8">NfeD-like C-terminal, partner-binding</fullName>
    </submittedName>
</protein>
<keyword evidence="3 5" id="KW-1133">Transmembrane helix</keyword>
<name>A0A1M4TAQ3_9FIRM</name>
<organism evidence="8 9">
    <name type="scientific">Schwartzia succinivorans DSM 10502</name>
    <dbReference type="NCBI Taxonomy" id="1123243"/>
    <lineage>
        <taxon>Bacteria</taxon>
        <taxon>Bacillati</taxon>
        <taxon>Bacillota</taxon>
        <taxon>Negativicutes</taxon>
        <taxon>Selenomonadales</taxon>
        <taxon>Selenomonadaceae</taxon>
        <taxon>Schwartzia</taxon>
    </lineage>
</organism>
<evidence type="ECO:0000259" key="7">
    <source>
        <dbReference type="Pfam" id="PF24961"/>
    </source>
</evidence>
<evidence type="ECO:0000256" key="2">
    <source>
        <dbReference type="ARBA" id="ARBA00022692"/>
    </source>
</evidence>
<dbReference type="AlphaFoldDB" id="A0A1M4TAQ3"/>
<feature type="transmembrane region" description="Helical" evidence="5">
    <location>
        <begin position="6"/>
        <end position="23"/>
    </location>
</feature>
<evidence type="ECO:0000256" key="1">
    <source>
        <dbReference type="ARBA" id="ARBA00004141"/>
    </source>
</evidence>
<feature type="transmembrane region" description="Helical" evidence="5">
    <location>
        <begin position="103"/>
        <end position="122"/>
    </location>
</feature>
<proteinExistence type="predicted"/>
<dbReference type="Gene3D" id="2.40.50.140">
    <property type="entry name" value="Nucleic acid-binding proteins"/>
    <property type="match status" value="1"/>
</dbReference>
<gene>
    <name evidence="8" type="ORF">SAMN02745190_00421</name>
</gene>
<evidence type="ECO:0000313" key="8">
    <source>
        <dbReference type="EMBL" id="SHE41543.1"/>
    </source>
</evidence>
<evidence type="ECO:0000256" key="4">
    <source>
        <dbReference type="ARBA" id="ARBA00023136"/>
    </source>
</evidence>
<feature type="domain" description="NfeD integral membrane" evidence="7">
    <location>
        <begin position="8"/>
        <end position="122"/>
    </location>
</feature>
<dbReference type="Proteomes" id="UP000184404">
    <property type="component" value="Unassembled WGS sequence"/>
</dbReference>
<feature type="transmembrane region" description="Helical" evidence="5">
    <location>
        <begin position="30"/>
        <end position="49"/>
    </location>
</feature>
<dbReference type="InterPro" id="IPR052165">
    <property type="entry name" value="Membrane_assoc_protease"/>
</dbReference>
<dbReference type="Pfam" id="PF24961">
    <property type="entry name" value="NfeD_membrane"/>
    <property type="match status" value="1"/>
</dbReference>
<reference evidence="8 9" key="1">
    <citation type="submission" date="2016-11" db="EMBL/GenBank/DDBJ databases">
        <authorList>
            <person name="Jaros S."/>
            <person name="Januszkiewicz K."/>
            <person name="Wedrychowicz H."/>
        </authorList>
    </citation>
    <scope>NUCLEOTIDE SEQUENCE [LARGE SCALE GENOMIC DNA]</scope>
    <source>
        <strain evidence="8 9">DSM 10502</strain>
    </source>
</reference>